<feature type="domain" description="EamA" evidence="7">
    <location>
        <begin position="7"/>
        <end position="141"/>
    </location>
</feature>
<comment type="similarity">
    <text evidence="2">Belongs to the EamA transporter family.</text>
</comment>
<protein>
    <submittedName>
        <fullName evidence="8">DMT family transporter</fullName>
    </submittedName>
</protein>
<feature type="transmembrane region" description="Helical" evidence="6">
    <location>
        <begin position="100"/>
        <end position="118"/>
    </location>
</feature>
<evidence type="ECO:0000259" key="7">
    <source>
        <dbReference type="Pfam" id="PF00892"/>
    </source>
</evidence>
<proteinExistence type="inferred from homology"/>
<evidence type="ECO:0000256" key="4">
    <source>
        <dbReference type="ARBA" id="ARBA00022989"/>
    </source>
</evidence>
<dbReference type="PANTHER" id="PTHR32322">
    <property type="entry name" value="INNER MEMBRANE TRANSPORTER"/>
    <property type="match status" value="1"/>
</dbReference>
<keyword evidence="5 6" id="KW-0472">Membrane</keyword>
<keyword evidence="4 6" id="KW-1133">Transmembrane helix</keyword>
<dbReference type="InterPro" id="IPR000620">
    <property type="entry name" value="EamA_dom"/>
</dbReference>
<evidence type="ECO:0000256" key="1">
    <source>
        <dbReference type="ARBA" id="ARBA00004141"/>
    </source>
</evidence>
<evidence type="ECO:0000256" key="3">
    <source>
        <dbReference type="ARBA" id="ARBA00022692"/>
    </source>
</evidence>
<feature type="transmembrane region" description="Helical" evidence="6">
    <location>
        <begin position="179"/>
        <end position="201"/>
    </location>
</feature>
<reference evidence="8" key="2">
    <citation type="submission" date="2021-09" db="EMBL/GenBank/DDBJ databases">
        <authorList>
            <person name="Gilroy R."/>
        </authorList>
    </citation>
    <scope>NUCLEOTIDE SEQUENCE</scope>
    <source>
        <strain evidence="8">ChiGjej2B2-19336</strain>
    </source>
</reference>
<accession>A0A921DRW5</accession>
<feature type="transmembrane region" description="Helical" evidence="6">
    <location>
        <begin position="127"/>
        <end position="145"/>
    </location>
</feature>
<sequence length="297" mass="32541">MTSQAKAFLYAALTILAWSTVSTAFKVALETLSPMQLIYVSMATAALFLLGVMAVGKRLSEFRALTPGNWKSGVLLGFMLYLYYTVLFVAYDYLPAQIAQPINNTWALMLALLASWLMKQKLSARELFWMVFAYSGVLVISLGAGGELGPLHPLGMACIIISTLLYALYWIVNTKSRIPALPGLVICFAVSFLLAALTLLIRGEALLLPLRPLLGGVYVGLFELAIPFLLWGMALRLTSSVARISTLPFLVPFLALFWISIVIHEPIAWTTLLGLSIIISGTFMQQRIAARRSAATK</sequence>
<comment type="subcellular location">
    <subcellularLocation>
        <location evidence="1">Membrane</location>
        <topology evidence="1">Multi-pass membrane protein</topology>
    </subcellularLocation>
</comment>
<dbReference type="AlphaFoldDB" id="A0A921DRW5"/>
<organism evidence="8 9">
    <name type="scientific">Mailhella massiliensis</name>
    <dbReference type="NCBI Taxonomy" id="1903261"/>
    <lineage>
        <taxon>Bacteria</taxon>
        <taxon>Pseudomonadati</taxon>
        <taxon>Thermodesulfobacteriota</taxon>
        <taxon>Desulfovibrionia</taxon>
        <taxon>Desulfovibrionales</taxon>
        <taxon>Desulfovibrionaceae</taxon>
        <taxon>Mailhella</taxon>
    </lineage>
</organism>
<dbReference type="GO" id="GO:0016020">
    <property type="term" value="C:membrane"/>
    <property type="evidence" value="ECO:0007669"/>
    <property type="project" value="UniProtKB-SubCell"/>
</dbReference>
<feature type="domain" description="EamA" evidence="7">
    <location>
        <begin position="154"/>
        <end position="284"/>
    </location>
</feature>
<feature type="transmembrane region" description="Helical" evidence="6">
    <location>
        <begin position="267"/>
        <end position="284"/>
    </location>
</feature>
<dbReference type="SUPFAM" id="SSF103481">
    <property type="entry name" value="Multidrug resistance efflux transporter EmrE"/>
    <property type="match status" value="2"/>
</dbReference>
<dbReference type="InterPro" id="IPR050638">
    <property type="entry name" value="AA-Vitamin_Transporters"/>
</dbReference>
<comment type="caution">
    <text evidence="8">The sequence shown here is derived from an EMBL/GenBank/DDBJ whole genome shotgun (WGS) entry which is preliminary data.</text>
</comment>
<reference evidence="8" key="1">
    <citation type="journal article" date="2021" name="PeerJ">
        <title>Extensive microbial diversity within the chicken gut microbiome revealed by metagenomics and culture.</title>
        <authorList>
            <person name="Gilroy R."/>
            <person name="Ravi A."/>
            <person name="Getino M."/>
            <person name="Pursley I."/>
            <person name="Horton D.L."/>
            <person name="Alikhan N.F."/>
            <person name="Baker D."/>
            <person name="Gharbi K."/>
            <person name="Hall N."/>
            <person name="Watson M."/>
            <person name="Adriaenssens E.M."/>
            <person name="Foster-Nyarko E."/>
            <person name="Jarju S."/>
            <person name="Secka A."/>
            <person name="Antonio M."/>
            <person name="Oren A."/>
            <person name="Chaudhuri R.R."/>
            <person name="La Ragione R."/>
            <person name="Hildebrand F."/>
            <person name="Pallen M.J."/>
        </authorList>
    </citation>
    <scope>NUCLEOTIDE SEQUENCE</scope>
    <source>
        <strain evidence="8">ChiGjej2B2-19336</strain>
    </source>
</reference>
<dbReference type="PANTHER" id="PTHR32322:SF2">
    <property type="entry name" value="EAMA DOMAIN-CONTAINING PROTEIN"/>
    <property type="match status" value="1"/>
</dbReference>
<gene>
    <name evidence="8" type="ORF">K8W16_10885</name>
</gene>
<dbReference type="EMBL" id="DYZA01000225">
    <property type="protein sequence ID" value="HJD98135.1"/>
    <property type="molecule type" value="Genomic_DNA"/>
</dbReference>
<dbReference type="Pfam" id="PF00892">
    <property type="entry name" value="EamA"/>
    <property type="match status" value="2"/>
</dbReference>
<keyword evidence="3 6" id="KW-0812">Transmembrane</keyword>
<feature type="transmembrane region" description="Helical" evidence="6">
    <location>
        <begin position="151"/>
        <end position="172"/>
    </location>
</feature>
<feature type="transmembrane region" description="Helical" evidence="6">
    <location>
        <begin position="213"/>
        <end position="234"/>
    </location>
</feature>
<dbReference type="RefSeq" id="WP_304123622.1">
    <property type="nucleotide sequence ID" value="NZ_DYZA01000225.1"/>
</dbReference>
<name>A0A921DRW5_9BACT</name>
<feature type="transmembrane region" description="Helical" evidence="6">
    <location>
        <begin position="36"/>
        <end position="55"/>
    </location>
</feature>
<evidence type="ECO:0000256" key="2">
    <source>
        <dbReference type="ARBA" id="ARBA00007362"/>
    </source>
</evidence>
<dbReference type="Proteomes" id="UP000698963">
    <property type="component" value="Unassembled WGS sequence"/>
</dbReference>
<feature type="transmembrane region" description="Helical" evidence="6">
    <location>
        <begin position="241"/>
        <end position="261"/>
    </location>
</feature>
<evidence type="ECO:0000256" key="6">
    <source>
        <dbReference type="SAM" id="Phobius"/>
    </source>
</evidence>
<evidence type="ECO:0000313" key="9">
    <source>
        <dbReference type="Proteomes" id="UP000698963"/>
    </source>
</evidence>
<evidence type="ECO:0000313" key="8">
    <source>
        <dbReference type="EMBL" id="HJD98135.1"/>
    </source>
</evidence>
<feature type="transmembrane region" description="Helical" evidence="6">
    <location>
        <begin position="75"/>
        <end position="94"/>
    </location>
</feature>
<dbReference type="InterPro" id="IPR037185">
    <property type="entry name" value="EmrE-like"/>
</dbReference>
<evidence type="ECO:0000256" key="5">
    <source>
        <dbReference type="ARBA" id="ARBA00023136"/>
    </source>
</evidence>